<reference evidence="3 4" key="1">
    <citation type="journal article" date="2013" name="Int. J. Syst. Evol. Microbiol.">
        <title>Marinoscillum luteum sp. nov., isolated from marine sediment.</title>
        <authorList>
            <person name="Cha I.T."/>
            <person name="Park S.J."/>
            <person name="Kim S.J."/>
            <person name="Kim J.G."/>
            <person name="Jung M.Y."/>
            <person name="Shin K.S."/>
            <person name="Kwon K.K."/>
            <person name="Yang S.H."/>
            <person name="Seo Y.S."/>
            <person name="Rhee S.K."/>
        </authorList>
    </citation>
    <scope>NUCLEOTIDE SEQUENCE [LARGE SCALE GENOMIC DNA]</scope>
    <source>
        <strain evidence="3 4">KCTC 23939</strain>
    </source>
</reference>
<keyword evidence="2" id="KW-0472">Membrane</keyword>
<accession>A0ABW7N587</accession>
<comment type="caution">
    <text evidence="3">The sequence shown here is derived from an EMBL/GenBank/DDBJ whole genome shotgun (WGS) entry which is preliminary data.</text>
</comment>
<name>A0ABW7N587_9BACT</name>
<evidence type="ECO:0000256" key="2">
    <source>
        <dbReference type="SAM" id="Phobius"/>
    </source>
</evidence>
<protein>
    <recommendedName>
        <fullName evidence="5">Anti-sigma factor</fullName>
    </recommendedName>
</protein>
<evidence type="ECO:0000313" key="4">
    <source>
        <dbReference type="Proteomes" id="UP001610063"/>
    </source>
</evidence>
<evidence type="ECO:0000313" key="3">
    <source>
        <dbReference type="EMBL" id="MFH6982703.1"/>
    </source>
</evidence>
<proteinExistence type="predicted"/>
<feature type="coiled-coil region" evidence="1">
    <location>
        <begin position="106"/>
        <end position="168"/>
    </location>
</feature>
<keyword evidence="2" id="KW-1133">Transmembrane helix</keyword>
<dbReference type="RefSeq" id="WP_159578972.1">
    <property type="nucleotide sequence ID" value="NZ_JBIPKE010000012.1"/>
</dbReference>
<dbReference type="Proteomes" id="UP001610063">
    <property type="component" value="Unassembled WGS sequence"/>
</dbReference>
<keyword evidence="1" id="KW-0175">Coiled coil</keyword>
<keyword evidence="2" id="KW-0812">Transmembrane</keyword>
<evidence type="ECO:0000256" key="1">
    <source>
        <dbReference type="SAM" id="Coils"/>
    </source>
</evidence>
<dbReference type="EMBL" id="JBIPKE010000012">
    <property type="protein sequence ID" value="MFH6982703.1"/>
    <property type="molecule type" value="Genomic_DNA"/>
</dbReference>
<evidence type="ECO:0008006" key="5">
    <source>
        <dbReference type="Google" id="ProtNLM"/>
    </source>
</evidence>
<keyword evidence="4" id="KW-1185">Reference proteome</keyword>
<gene>
    <name evidence="3" type="ORF">ACHKAR_04590</name>
</gene>
<organism evidence="3 4">
    <name type="scientific">Marinoscillum luteum</name>
    <dbReference type="NCBI Taxonomy" id="861051"/>
    <lineage>
        <taxon>Bacteria</taxon>
        <taxon>Pseudomonadati</taxon>
        <taxon>Bacteroidota</taxon>
        <taxon>Cytophagia</taxon>
        <taxon>Cytophagales</taxon>
        <taxon>Reichenbachiellaceae</taxon>
        <taxon>Marinoscillum</taxon>
    </lineage>
</organism>
<feature type="transmembrane region" description="Helical" evidence="2">
    <location>
        <begin position="39"/>
        <end position="59"/>
    </location>
</feature>
<sequence length="174" mass="20295">MDDQLERFISENRAAFDQEEPSPQVWSEISRKQRRPGIWVGWWKVAAICFLISTVYLIVDRHQSDGGAILEPGDELAEFALVEDYYTSMIAQRKSQLAELSDSELRRNFLLEIQRLDDRYAELKETYTAQNASVMLSDAMINNLKLRIDILDQQLRILKELKDQENENVSQIEI</sequence>